<dbReference type="InterPro" id="IPR018253">
    <property type="entry name" value="DnaJ_domain_CS"/>
</dbReference>
<feature type="compositionally biased region" description="Acidic residues" evidence="1">
    <location>
        <begin position="110"/>
        <end position="121"/>
    </location>
</feature>
<evidence type="ECO:0000256" key="1">
    <source>
        <dbReference type="SAM" id="MobiDB-lite"/>
    </source>
</evidence>
<dbReference type="InterPro" id="IPR001623">
    <property type="entry name" value="DnaJ_domain"/>
</dbReference>
<dbReference type="SUPFAM" id="SSF46565">
    <property type="entry name" value="Chaperone J-domain"/>
    <property type="match status" value="1"/>
</dbReference>
<feature type="transmembrane region" description="Helical" evidence="2">
    <location>
        <begin position="212"/>
        <end position="232"/>
    </location>
</feature>
<dbReference type="PROSITE" id="PS50076">
    <property type="entry name" value="DNAJ_2"/>
    <property type="match status" value="1"/>
</dbReference>
<evidence type="ECO:0000256" key="2">
    <source>
        <dbReference type="SAM" id="Phobius"/>
    </source>
</evidence>
<dbReference type="SMART" id="SM00271">
    <property type="entry name" value="DnaJ"/>
    <property type="match status" value="1"/>
</dbReference>
<dbReference type="PANTHER" id="PTHR24074">
    <property type="entry name" value="CO-CHAPERONE PROTEIN DJLA"/>
    <property type="match status" value="1"/>
</dbReference>
<dbReference type="RefSeq" id="WP_258938413.1">
    <property type="nucleotide sequence ID" value="NZ_JANBBF010000016.1"/>
</dbReference>
<dbReference type="Pfam" id="PF00226">
    <property type="entry name" value="DnaJ"/>
    <property type="match status" value="1"/>
</dbReference>
<dbReference type="PROSITE" id="PS00636">
    <property type="entry name" value="DNAJ_1"/>
    <property type="match status" value="1"/>
</dbReference>
<feature type="region of interest" description="Disordered" evidence="1">
    <location>
        <begin position="1"/>
        <end position="44"/>
    </location>
</feature>
<keyword evidence="2" id="KW-0472">Membrane</keyword>
<dbReference type="InterPro" id="IPR011528">
    <property type="entry name" value="NERD"/>
</dbReference>
<dbReference type="Pfam" id="PF08378">
    <property type="entry name" value="NERD"/>
    <property type="match status" value="1"/>
</dbReference>
<feature type="domain" description="J" evidence="3">
    <location>
        <begin position="47"/>
        <end position="108"/>
    </location>
</feature>
<accession>A0ABW6GAJ0</accession>
<dbReference type="CDD" id="cd06257">
    <property type="entry name" value="DnaJ"/>
    <property type="match status" value="1"/>
</dbReference>
<dbReference type="InterPro" id="IPR036869">
    <property type="entry name" value="J_dom_sf"/>
</dbReference>
<dbReference type="InterPro" id="IPR050817">
    <property type="entry name" value="DjlA_DnaK_co-chaperone"/>
</dbReference>
<keyword evidence="2" id="KW-1133">Transmembrane helix</keyword>
<dbReference type="Gene3D" id="1.10.287.110">
    <property type="entry name" value="DnaJ domain"/>
    <property type="match status" value="1"/>
</dbReference>
<dbReference type="EMBL" id="JBHXCV010000018">
    <property type="protein sequence ID" value="MFD6796222.1"/>
    <property type="molecule type" value="Genomic_DNA"/>
</dbReference>
<gene>
    <name evidence="4" type="ORF">ACFWGY_23095</name>
</gene>
<feature type="compositionally biased region" description="Low complexity" evidence="1">
    <location>
        <begin position="122"/>
        <end position="132"/>
    </location>
</feature>
<name>A0ABW6GAJ0_9PSEU</name>
<dbReference type="Proteomes" id="UP001598673">
    <property type="component" value="Unassembled WGS sequence"/>
</dbReference>
<sequence>MRDDDRRGPRPGAVADESAGGPVGEDPADGHPMGDGATATDPADEVDFYDLLGVPDDATPAQLKSAFRARARSWHPDAGGDAHRFALLREAYDTLTDPVLRAAYDGTDGAGDEEDEEDEEAGVSAAGATTDPDPVPPPRRPRTRAFGDDPSFRPPRVRIDPASIAWWDAAAAEPRTRFSPGRAPGHAVPTLVPAVTVLVAAALALAAAPAPVLATGLAAAVAAAGSLGVYLHRRHTALRAARAEVRDVVFGRPGADDDQIAERRTADLLERYLTRLPGARIFHGVAWPGSVFADIDHAVLCGRRLLLVESKRWLPGHYTVAEDDVLQRNGRRFGGGGSRLAEALDMFEVLLPDIEVRGALVLYPSRAGTITVGPTGGFGTGGTDIAVLTPQQFVRDAGAWLADDPSTVDVRAFRAVLAQVVS</sequence>
<reference evidence="4 5" key="1">
    <citation type="submission" date="2024-09" db="EMBL/GenBank/DDBJ databases">
        <title>The Natural Products Discovery Center: Release of the First 8490 Sequenced Strains for Exploring Actinobacteria Biosynthetic Diversity.</title>
        <authorList>
            <person name="Kalkreuter E."/>
            <person name="Kautsar S.A."/>
            <person name="Yang D."/>
            <person name="Bader C.D."/>
            <person name="Teijaro C.N."/>
            <person name="Fluegel L."/>
            <person name="Davis C.M."/>
            <person name="Simpson J.R."/>
            <person name="Lauterbach L."/>
            <person name="Steele A.D."/>
            <person name="Gui C."/>
            <person name="Meng S."/>
            <person name="Li G."/>
            <person name="Viehrig K."/>
            <person name="Ye F."/>
            <person name="Su P."/>
            <person name="Kiefer A.F."/>
            <person name="Nichols A."/>
            <person name="Cepeda A.J."/>
            <person name="Yan W."/>
            <person name="Fan B."/>
            <person name="Jiang Y."/>
            <person name="Adhikari A."/>
            <person name="Zheng C.-J."/>
            <person name="Schuster L."/>
            <person name="Cowan T.M."/>
            <person name="Smanski M.J."/>
            <person name="Chevrette M.G."/>
            <person name="De Carvalho L.P.S."/>
            <person name="Shen B."/>
        </authorList>
    </citation>
    <scope>NUCLEOTIDE SEQUENCE [LARGE SCALE GENOMIC DNA]</scope>
    <source>
        <strain evidence="4 5">NPDC060353</strain>
    </source>
</reference>
<keyword evidence="2" id="KW-0812">Transmembrane</keyword>
<comment type="caution">
    <text evidence="4">The sequence shown here is derived from an EMBL/GenBank/DDBJ whole genome shotgun (WGS) entry which is preliminary data.</text>
</comment>
<feature type="transmembrane region" description="Helical" evidence="2">
    <location>
        <begin position="187"/>
        <end position="206"/>
    </location>
</feature>
<proteinExistence type="predicted"/>
<keyword evidence="5" id="KW-1185">Reference proteome</keyword>
<organism evidence="4 5">
    <name type="scientific">Prauserella salsuginis</name>
    <dbReference type="NCBI Taxonomy" id="387889"/>
    <lineage>
        <taxon>Bacteria</taxon>
        <taxon>Bacillati</taxon>
        <taxon>Actinomycetota</taxon>
        <taxon>Actinomycetes</taxon>
        <taxon>Pseudonocardiales</taxon>
        <taxon>Pseudonocardiaceae</taxon>
        <taxon>Prauserella</taxon>
        <taxon>Prauserella salsuginis group</taxon>
    </lineage>
</organism>
<evidence type="ECO:0000259" key="3">
    <source>
        <dbReference type="PROSITE" id="PS50076"/>
    </source>
</evidence>
<evidence type="ECO:0000313" key="4">
    <source>
        <dbReference type="EMBL" id="MFD6796222.1"/>
    </source>
</evidence>
<evidence type="ECO:0000313" key="5">
    <source>
        <dbReference type="Proteomes" id="UP001598673"/>
    </source>
</evidence>
<protein>
    <submittedName>
        <fullName evidence="4">DnaJ domain-containing protein</fullName>
    </submittedName>
</protein>
<feature type="region of interest" description="Disordered" evidence="1">
    <location>
        <begin position="103"/>
        <end position="153"/>
    </location>
</feature>